<keyword evidence="2 7" id="KW-0812">Transmembrane</keyword>
<dbReference type="PANTHER" id="PTHR33048">
    <property type="entry name" value="PTH11-LIKE INTEGRAL MEMBRANE PROTEIN (AFU_ORTHOLOGUE AFUA_5G11245)"/>
    <property type="match status" value="1"/>
</dbReference>
<evidence type="ECO:0000256" key="2">
    <source>
        <dbReference type="ARBA" id="ARBA00022692"/>
    </source>
</evidence>
<gene>
    <name evidence="9" type="ORF">BD289DRAFT_208574</name>
</gene>
<sequence>MSEVGLMPVPAGETADFHGMSDLQRTILAVYITTSALATIGLVLRLYTGAILSRNLGLDAFFLIAAWAIYLASFIGMVEVMPCGFGKHLWSVTESGLQCYENMLLFLGVSYFWPPTLAKLSLIILYHRINPSRNYRLALYGIAFACTTYTLVFTIILSVPCNPLHDGTTTCLNNLALAQAILNITTDGVLIIMPVITLYGLQMPRKQKVTVGLILGLGSGAVIASCVRIAYVRAMQDNPDVLYTQGSAAVWSAVEINIGILCNCLAMLKPFVRHHLPWLRSLIGMRSGASGSAGPIHPPEIYGKRAGLGGNGSGGGDSNGASAARQHHLHHLHKERLGSGRKGSGPYELYSYGRDKGGFGDFWKPGGSGGPCGTTRAAHIEGACRSDSRTDSLNAAQEEAARQGGILVVTTLAMGRSSQGDGSSTEEILAGERSIDDDDAPVSIKAKDENV</sequence>
<comment type="similarity">
    <text evidence="5">Belongs to the SAT4 family.</text>
</comment>
<reference evidence="9 10" key="1">
    <citation type="journal article" date="2018" name="Mycol. Prog.">
        <title>Coniella lustricola, a new species from submerged detritus.</title>
        <authorList>
            <person name="Raudabaugh D.B."/>
            <person name="Iturriaga T."/>
            <person name="Carver A."/>
            <person name="Mondo S."/>
            <person name="Pangilinan J."/>
            <person name="Lipzen A."/>
            <person name="He G."/>
            <person name="Amirebrahimi M."/>
            <person name="Grigoriev I.V."/>
            <person name="Miller A.N."/>
        </authorList>
    </citation>
    <scope>NUCLEOTIDE SEQUENCE [LARGE SCALE GENOMIC DNA]</scope>
    <source>
        <strain evidence="9 10">B22-T-1</strain>
    </source>
</reference>
<dbReference type="Proteomes" id="UP000241462">
    <property type="component" value="Unassembled WGS sequence"/>
</dbReference>
<evidence type="ECO:0000256" key="4">
    <source>
        <dbReference type="ARBA" id="ARBA00023136"/>
    </source>
</evidence>
<evidence type="ECO:0000256" key="7">
    <source>
        <dbReference type="SAM" id="Phobius"/>
    </source>
</evidence>
<dbReference type="GO" id="GO:0016020">
    <property type="term" value="C:membrane"/>
    <property type="evidence" value="ECO:0007669"/>
    <property type="project" value="UniProtKB-SubCell"/>
</dbReference>
<feature type="transmembrane region" description="Helical" evidence="7">
    <location>
        <begin position="211"/>
        <end position="231"/>
    </location>
</feature>
<dbReference type="OrthoDB" id="5401779at2759"/>
<feature type="transmembrane region" description="Helical" evidence="7">
    <location>
        <begin position="137"/>
        <end position="157"/>
    </location>
</feature>
<proteinExistence type="inferred from homology"/>
<dbReference type="EMBL" id="KZ678416">
    <property type="protein sequence ID" value="PSR90738.1"/>
    <property type="molecule type" value="Genomic_DNA"/>
</dbReference>
<keyword evidence="10" id="KW-1185">Reference proteome</keyword>
<evidence type="ECO:0000256" key="3">
    <source>
        <dbReference type="ARBA" id="ARBA00022989"/>
    </source>
</evidence>
<feature type="compositionally biased region" description="Polar residues" evidence="6">
    <location>
        <begin position="416"/>
        <end position="426"/>
    </location>
</feature>
<organism evidence="9 10">
    <name type="scientific">Coniella lustricola</name>
    <dbReference type="NCBI Taxonomy" id="2025994"/>
    <lineage>
        <taxon>Eukaryota</taxon>
        <taxon>Fungi</taxon>
        <taxon>Dikarya</taxon>
        <taxon>Ascomycota</taxon>
        <taxon>Pezizomycotina</taxon>
        <taxon>Sordariomycetes</taxon>
        <taxon>Sordariomycetidae</taxon>
        <taxon>Diaporthales</taxon>
        <taxon>Schizoparmaceae</taxon>
        <taxon>Coniella</taxon>
    </lineage>
</organism>
<feature type="transmembrane region" description="Helical" evidence="7">
    <location>
        <begin position="177"/>
        <end position="199"/>
    </location>
</feature>
<evidence type="ECO:0000256" key="6">
    <source>
        <dbReference type="SAM" id="MobiDB-lite"/>
    </source>
</evidence>
<evidence type="ECO:0000313" key="10">
    <source>
        <dbReference type="Proteomes" id="UP000241462"/>
    </source>
</evidence>
<dbReference type="InterPro" id="IPR052337">
    <property type="entry name" value="SAT4-like"/>
</dbReference>
<dbReference type="PANTHER" id="PTHR33048:SF129">
    <property type="entry name" value="INTEGRAL MEMBRANE PROTEIN-RELATED"/>
    <property type="match status" value="1"/>
</dbReference>
<accession>A0A2T3AC03</accession>
<dbReference type="InterPro" id="IPR049326">
    <property type="entry name" value="Rhodopsin_dom_fungi"/>
</dbReference>
<feature type="transmembrane region" description="Helical" evidence="7">
    <location>
        <begin position="27"/>
        <end position="48"/>
    </location>
</feature>
<feature type="transmembrane region" description="Helical" evidence="7">
    <location>
        <begin position="60"/>
        <end position="82"/>
    </location>
</feature>
<protein>
    <recommendedName>
        <fullName evidence="8">Rhodopsin domain-containing protein</fullName>
    </recommendedName>
</protein>
<evidence type="ECO:0000313" key="9">
    <source>
        <dbReference type="EMBL" id="PSR90738.1"/>
    </source>
</evidence>
<evidence type="ECO:0000256" key="1">
    <source>
        <dbReference type="ARBA" id="ARBA00004141"/>
    </source>
</evidence>
<keyword evidence="3 7" id="KW-1133">Transmembrane helix</keyword>
<name>A0A2T3AC03_9PEZI</name>
<dbReference type="Pfam" id="PF20684">
    <property type="entry name" value="Fung_rhodopsin"/>
    <property type="match status" value="1"/>
</dbReference>
<keyword evidence="4 7" id="KW-0472">Membrane</keyword>
<dbReference type="AlphaFoldDB" id="A0A2T3AC03"/>
<feature type="domain" description="Rhodopsin" evidence="8">
    <location>
        <begin position="44"/>
        <end position="273"/>
    </location>
</feature>
<feature type="region of interest" description="Disordered" evidence="6">
    <location>
        <begin position="415"/>
        <end position="451"/>
    </location>
</feature>
<evidence type="ECO:0000259" key="8">
    <source>
        <dbReference type="Pfam" id="PF20684"/>
    </source>
</evidence>
<dbReference type="STRING" id="2025994.A0A2T3AC03"/>
<feature type="compositionally biased region" description="Gly residues" evidence="6">
    <location>
        <begin position="306"/>
        <end position="318"/>
    </location>
</feature>
<dbReference type="InParanoid" id="A0A2T3AC03"/>
<comment type="subcellular location">
    <subcellularLocation>
        <location evidence="1">Membrane</location>
        <topology evidence="1">Multi-pass membrane protein</topology>
    </subcellularLocation>
</comment>
<feature type="region of interest" description="Disordered" evidence="6">
    <location>
        <begin position="301"/>
        <end position="342"/>
    </location>
</feature>
<feature type="transmembrane region" description="Helical" evidence="7">
    <location>
        <begin position="102"/>
        <end position="125"/>
    </location>
</feature>
<evidence type="ECO:0000256" key="5">
    <source>
        <dbReference type="ARBA" id="ARBA00038359"/>
    </source>
</evidence>
<feature type="compositionally biased region" description="Basic residues" evidence="6">
    <location>
        <begin position="325"/>
        <end position="334"/>
    </location>
</feature>